<organism evidence="1 2">
    <name type="scientific">Coemansia nantahalensis</name>
    <dbReference type="NCBI Taxonomy" id="2789366"/>
    <lineage>
        <taxon>Eukaryota</taxon>
        <taxon>Fungi</taxon>
        <taxon>Fungi incertae sedis</taxon>
        <taxon>Zoopagomycota</taxon>
        <taxon>Kickxellomycotina</taxon>
        <taxon>Kickxellomycetes</taxon>
        <taxon>Kickxellales</taxon>
        <taxon>Kickxellaceae</taxon>
        <taxon>Coemansia</taxon>
    </lineage>
</organism>
<reference evidence="1" key="1">
    <citation type="submission" date="2022-07" db="EMBL/GenBank/DDBJ databases">
        <title>Phylogenomic reconstructions and comparative analyses of Kickxellomycotina fungi.</title>
        <authorList>
            <person name="Reynolds N.K."/>
            <person name="Stajich J.E."/>
            <person name="Barry K."/>
            <person name="Grigoriev I.V."/>
            <person name="Crous P."/>
            <person name="Smith M.E."/>
        </authorList>
    </citation>
    <scope>NUCLEOTIDE SEQUENCE</scope>
    <source>
        <strain evidence="1">CBS 109366</strain>
    </source>
</reference>
<dbReference type="Proteomes" id="UP001140234">
    <property type="component" value="Unassembled WGS sequence"/>
</dbReference>
<evidence type="ECO:0000313" key="2">
    <source>
        <dbReference type="Proteomes" id="UP001140234"/>
    </source>
</evidence>
<comment type="caution">
    <text evidence="1">The sequence shown here is derived from an EMBL/GenBank/DDBJ whole genome shotgun (WGS) entry which is preliminary data.</text>
</comment>
<protein>
    <submittedName>
        <fullName evidence="1">Uncharacterized protein</fullName>
    </submittedName>
</protein>
<accession>A0ACC1JV08</accession>
<dbReference type="EMBL" id="JANBUJ010001353">
    <property type="protein sequence ID" value="KAJ2767727.1"/>
    <property type="molecule type" value="Genomic_DNA"/>
</dbReference>
<evidence type="ECO:0000313" key="1">
    <source>
        <dbReference type="EMBL" id="KAJ2767727.1"/>
    </source>
</evidence>
<name>A0ACC1JV08_9FUNG</name>
<sequence length="273" mass="28750">TEMHQPPRAPRGSTAAPPAPAPRRNEAEDSLAAARNNLRPLSSAPAPSGREHPHSAAPQKPMGLKDKLKVTGASMLRSRPRANRAHSASKVSMLPPEPQQPQSLPAVHHPAPATYPAPAAYQAPPPPKPQRSYGERSHGPVYRPAPLHAGGSESSAQATAGRSTPGHKQPRSRDRLRSTLHYDSFSPADLDAITNSLAGPVPMQRQPALRPQPAQSGPQAYSAQPLSATQARNMRQEQQQQQQGALGGSAGVYRPQHAGVPPGAATVGGPYAH</sequence>
<feature type="non-terminal residue" evidence="1">
    <location>
        <position position="1"/>
    </location>
</feature>
<keyword evidence="2" id="KW-1185">Reference proteome</keyword>
<proteinExistence type="predicted"/>
<gene>
    <name evidence="1" type="ORF">IWQ57_003838</name>
</gene>